<comment type="caution">
    <text evidence="6">The sequence shown here is derived from an EMBL/GenBank/DDBJ whole genome shotgun (WGS) entry which is preliminary data.</text>
</comment>
<feature type="compositionally biased region" description="Basic residues" evidence="4">
    <location>
        <begin position="228"/>
        <end position="247"/>
    </location>
</feature>
<feature type="domain" description="CCT" evidence="5">
    <location>
        <begin position="223"/>
        <end position="254"/>
    </location>
</feature>
<dbReference type="Proteomes" id="UP000585474">
    <property type="component" value="Unassembled WGS sequence"/>
</dbReference>
<dbReference type="GO" id="GO:0003700">
    <property type="term" value="F:DNA-binding transcription factor activity"/>
    <property type="evidence" value="ECO:0007669"/>
    <property type="project" value="TreeGrafter"/>
</dbReference>
<evidence type="ECO:0000256" key="3">
    <source>
        <dbReference type="PROSITE-ProRule" id="PRU00357"/>
    </source>
</evidence>
<organism evidence="6 7">
    <name type="scientific">Actinidia rufa</name>
    <dbReference type="NCBI Taxonomy" id="165716"/>
    <lineage>
        <taxon>Eukaryota</taxon>
        <taxon>Viridiplantae</taxon>
        <taxon>Streptophyta</taxon>
        <taxon>Embryophyta</taxon>
        <taxon>Tracheophyta</taxon>
        <taxon>Spermatophyta</taxon>
        <taxon>Magnoliopsida</taxon>
        <taxon>eudicotyledons</taxon>
        <taxon>Gunneridae</taxon>
        <taxon>Pentapetalae</taxon>
        <taxon>asterids</taxon>
        <taxon>Ericales</taxon>
        <taxon>Actinidiaceae</taxon>
        <taxon>Actinidia</taxon>
    </lineage>
</organism>
<accession>A0A7J0GN02</accession>
<dbReference type="GO" id="GO:0005634">
    <property type="term" value="C:nucleus"/>
    <property type="evidence" value="ECO:0007669"/>
    <property type="project" value="UniProtKB-SubCell"/>
</dbReference>
<dbReference type="AlphaFoldDB" id="A0A7J0GN02"/>
<dbReference type="EMBL" id="BJWL01000023">
    <property type="protein sequence ID" value="GFZ12189.1"/>
    <property type="molecule type" value="Genomic_DNA"/>
</dbReference>
<dbReference type="OrthoDB" id="1596166at2759"/>
<dbReference type="PANTHER" id="PTHR31319:SF53">
    <property type="entry name" value="ZINC FINGER PROTEIN CONSTANS-LIKE 5"/>
    <property type="match status" value="1"/>
</dbReference>
<evidence type="ECO:0000256" key="1">
    <source>
        <dbReference type="ARBA" id="ARBA00004123"/>
    </source>
</evidence>
<reference evidence="6 7" key="1">
    <citation type="submission" date="2019-07" db="EMBL/GenBank/DDBJ databases">
        <title>De Novo Assembly of kiwifruit Actinidia rufa.</title>
        <authorList>
            <person name="Sugita-Konishi S."/>
            <person name="Sato K."/>
            <person name="Mori E."/>
            <person name="Abe Y."/>
            <person name="Kisaki G."/>
            <person name="Hamano K."/>
            <person name="Suezawa K."/>
            <person name="Otani M."/>
            <person name="Fukuda T."/>
            <person name="Manabe T."/>
            <person name="Gomi K."/>
            <person name="Tabuchi M."/>
            <person name="Akimitsu K."/>
            <person name="Kataoka I."/>
        </authorList>
    </citation>
    <scope>NUCLEOTIDE SEQUENCE [LARGE SCALE GENOMIC DNA]</scope>
    <source>
        <strain evidence="7">cv. Fuchu</strain>
    </source>
</reference>
<dbReference type="GO" id="GO:0009909">
    <property type="term" value="P:regulation of flower development"/>
    <property type="evidence" value="ECO:0007669"/>
    <property type="project" value="InterPro"/>
</dbReference>
<dbReference type="PANTHER" id="PTHR31319">
    <property type="entry name" value="ZINC FINGER PROTEIN CONSTANS-LIKE 4"/>
    <property type="match status" value="1"/>
</dbReference>
<gene>
    <name evidence="6" type="ORF">Acr_23g0005740</name>
</gene>
<protein>
    <recommendedName>
        <fullName evidence="5">CCT domain-containing protein</fullName>
    </recommendedName>
</protein>
<dbReference type="PROSITE" id="PS51017">
    <property type="entry name" value="CCT"/>
    <property type="match status" value="1"/>
</dbReference>
<feature type="region of interest" description="Disordered" evidence="4">
    <location>
        <begin position="227"/>
        <end position="254"/>
    </location>
</feature>
<keyword evidence="7" id="KW-1185">Reference proteome</keyword>
<keyword evidence="2 3" id="KW-0539">Nucleus</keyword>
<dbReference type="InterPro" id="IPR045281">
    <property type="entry name" value="CONSTANS-like"/>
</dbReference>
<dbReference type="InterPro" id="IPR010402">
    <property type="entry name" value="CCT_domain"/>
</dbReference>
<evidence type="ECO:0000256" key="2">
    <source>
        <dbReference type="ARBA" id="ARBA00023242"/>
    </source>
</evidence>
<sequence length="254" mass="28497">MLSVSSNGDGCHATRGSICNVCRAVSCALSCHVDLAFLCAGCDAMVHSSNPMKLWHMSSIEKEVIKDHKANEEITEEYKDEIDSWLLLDSDNNDEQRKNEFTCGEVDEYLALEEYNSCMAKSVPNSIQSPASHSIQLAGASEQRREQWHNFYLGMENEMLKAGFIHNPSRSQSVSLPFMDAGIILEATMSSISDSYSRLTGGPFGLHSNTALLIPPNSSRMNREAKVRRYREKRKARKFEKKPRYASRKGYADA</sequence>
<evidence type="ECO:0000256" key="4">
    <source>
        <dbReference type="SAM" id="MobiDB-lite"/>
    </source>
</evidence>
<evidence type="ECO:0000259" key="5">
    <source>
        <dbReference type="PROSITE" id="PS51017"/>
    </source>
</evidence>
<comment type="subcellular location">
    <subcellularLocation>
        <location evidence="1 3">Nucleus</location>
    </subcellularLocation>
</comment>
<dbReference type="Pfam" id="PF06203">
    <property type="entry name" value="CCT"/>
    <property type="match status" value="1"/>
</dbReference>
<evidence type="ECO:0000313" key="6">
    <source>
        <dbReference type="EMBL" id="GFZ12189.1"/>
    </source>
</evidence>
<name>A0A7J0GN02_9ERIC</name>
<proteinExistence type="predicted"/>
<evidence type="ECO:0000313" key="7">
    <source>
        <dbReference type="Proteomes" id="UP000585474"/>
    </source>
</evidence>